<dbReference type="EMBL" id="LSSN01005674">
    <property type="protein sequence ID" value="OMJ08823.1"/>
    <property type="molecule type" value="Genomic_DNA"/>
</dbReference>
<evidence type="ECO:0008006" key="4">
    <source>
        <dbReference type="Google" id="ProtNLM"/>
    </source>
</evidence>
<keyword evidence="1" id="KW-0732">Signal</keyword>
<evidence type="ECO:0000313" key="2">
    <source>
        <dbReference type="EMBL" id="OMJ08823.1"/>
    </source>
</evidence>
<comment type="caution">
    <text evidence="2">The sequence shown here is derived from an EMBL/GenBank/DDBJ whole genome shotgun (WGS) entry which is preliminary data.</text>
</comment>
<evidence type="ECO:0000313" key="3">
    <source>
        <dbReference type="Proteomes" id="UP000187283"/>
    </source>
</evidence>
<keyword evidence="3" id="KW-1185">Reference proteome</keyword>
<feature type="signal peptide" evidence="1">
    <location>
        <begin position="1"/>
        <end position="16"/>
    </location>
</feature>
<accession>A0A1R1X2G0</accession>
<proteinExistence type="predicted"/>
<gene>
    <name evidence="2" type="ORF">AYI70_g11301</name>
</gene>
<name>A0A1R1X2G0_9FUNG</name>
<feature type="chain" id="PRO_5013023368" description="Chitin-binding type-4 domain-containing protein" evidence="1">
    <location>
        <begin position="17"/>
        <end position="246"/>
    </location>
</feature>
<dbReference type="AlphaFoldDB" id="A0A1R1X2G0"/>
<dbReference type="Gene3D" id="2.70.50.70">
    <property type="match status" value="1"/>
</dbReference>
<evidence type="ECO:0000256" key="1">
    <source>
        <dbReference type="SAM" id="SignalP"/>
    </source>
</evidence>
<dbReference type="Proteomes" id="UP000187283">
    <property type="component" value="Unassembled WGS sequence"/>
</dbReference>
<reference evidence="2 3" key="1">
    <citation type="submission" date="2017-01" db="EMBL/GenBank/DDBJ databases">
        <authorList>
            <person name="Mah S.A."/>
            <person name="Swanson W.J."/>
            <person name="Moy G.W."/>
            <person name="Vacquier V.D."/>
        </authorList>
    </citation>
    <scope>NUCLEOTIDE SEQUENCE [LARGE SCALE GENOMIC DNA]</scope>
    <source>
        <strain evidence="2 3">GSMNP</strain>
    </source>
</reference>
<protein>
    <recommendedName>
        <fullName evidence="4">Chitin-binding type-4 domain-containing protein</fullName>
    </recommendedName>
</protein>
<dbReference type="OrthoDB" id="2342176at2759"/>
<sequence>MKFMFVIAVFATSILADSKLAYPTPRGNIKWWGTCSAGAGCKGPCDSSMAEVYAGKTMKSNIVAKRGQELTIKWGYANNRGGFVRIAMVPFAHSDSWGSFNSNIIKYSCYESDDNSGVDPANQIDQWSTTIKVPENIPDGMATIQWVWYGGGNYYGNPDAGFGEHYGCSDVMVSGGKFNHQVRPIEFLGGDKLNPKSSVCNYHGSNKIGDCNFGDKKPNPIPGNLLSNSLEPCNIGKAKTGKPYGF</sequence>
<dbReference type="STRING" id="133412.A0A1R1X2G0"/>
<organism evidence="2 3">
    <name type="scientific">Smittium culicis</name>
    <dbReference type="NCBI Taxonomy" id="133412"/>
    <lineage>
        <taxon>Eukaryota</taxon>
        <taxon>Fungi</taxon>
        <taxon>Fungi incertae sedis</taxon>
        <taxon>Zoopagomycota</taxon>
        <taxon>Kickxellomycotina</taxon>
        <taxon>Harpellomycetes</taxon>
        <taxon>Harpellales</taxon>
        <taxon>Legeriomycetaceae</taxon>
        <taxon>Smittium</taxon>
    </lineage>
</organism>